<protein>
    <recommendedName>
        <fullName evidence="2">K Homology domain-containing protein</fullName>
    </recommendedName>
</protein>
<dbReference type="InterPro" id="IPR036612">
    <property type="entry name" value="KH_dom_type_1_sf"/>
</dbReference>
<evidence type="ECO:0000313" key="3">
    <source>
        <dbReference type="Proteomes" id="UP000035681"/>
    </source>
</evidence>
<keyword evidence="1" id="KW-0694">RNA-binding</keyword>
<dbReference type="Proteomes" id="UP000035681">
    <property type="component" value="Unplaced"/>
</dbReference>
<dbReference type="SUPFAM" id="SSF54791">
    <property type="entry name" value="Eukaryotic type KH-domain (KH-domain type I)"/>
    <property type="match status" value="1"/>
</dbReference>
<dbReference type="SMART" id="SM00322">
    <property type="entry name" value="KH"/>
    <property type="match status" value="1"/>
</dbReference>
<accession>A0AAF5CV72</accession>
<keyword evidence="3" id="KW-1185">Reference proteome</keyword>
<feature type="domain" description="K Homology" evidence="2">
    <location>
        <begin position="15"/>
        <end position="101"/>
    </location>
</feature>
<organism evidence="3 4">
    <name type="scientific">Strongyloides stercoralis</name>
    <name type="common">Threadworm</name>
    <dbReference type="NCBI Taxonomy" id="6248"/>
    <lineage>
        <taxon>Eukaryota</taxon>
        <taxon>Metazoa</taxon>
        <taxon>Ecdysozoa</taxon>
        <taxon>Nematoda</taxon>
        <taxon>Chromadorea</taxon>
        <taxon>Rhabditida</taxon>
        <taxon>Tylenchina</taxon>
        <taxon>Panagrolaimomorpha</taxon>
        <taxon>Strongyloidoidea</taxon>
        <taxon>Strongyloididae</taxon>
        <taxon>Strongyloides</taxon>
    </lineage>
</organism>
<evidence type="ECO:0000256" key="1">
    <source>
        <dbReference type="PROSITE-ProRule" id="PRU00117"/>
    </source>
</evidence>
<evidence type="ECO:0000259" key="2">
    <source>
        <dbReference type="SMART" id="SM00322"/>
    </source>
</evidence>
<dbReference type="AlphaFoldDB" id="A0AAF5CV72"/>
<dbReference type="InterPro" id="IPR004088">
    <property type="entry name" value="KH_dom_type_1"/>
</dbReference>
<dbReference type="PROSITE" id="PS50084">
    <property type="entry name" value="KH_TYPE_1"/>
    <property type="match status" value="1"/>
</dbReference>
<name>A0AAF5CV72_STRER</name>
<evidence type="ECO:0000313" key="4">
    <source>
        <dbReference type="WBParaSite" id="TCONS_00001521.p1"/>
    </source>
</evidence>
<proteinExistence type="predicted"/>
<dbReference type="Gene3D" id="3.30.1370.10">
    <property type="entry name" value="K Homology domain, type 1"/>
    <property type="match status" value="1"/>
</dbReference>
<dbReference type="WBParaSite" id="TCONS_00001521.p1">
    <property type="protein sequence ID" value="TCONS_00001521.p1"/>
    <property type="gene ID" value="XLOC_001400"/>
</dbReference>
<dbReference type="GO" id="GO:0003723">
    <property type="term" value="F:RNA binding"/>
    <property type="evidence" value="ECO:0007669"/>
    <property type="project" value="UniProtKB-UniRule"/>
</dbReference>
<sequence length="281" mass="32571">MEIIKPKKFTLIQIQNYEVYVRFPNVFVGKLIGKQGYNIKKLIIETESQIEVKGKYFIVPISGDLLQYIPEVLSDEKTIIVSSDNMSKVMLAIKEISNIRHEMNVIFMNKNVLPHNYKFQNSLSHKKNYPGVDIKYERILKNKSYNDLNSSTYHTLVFSGSDLNIEAVLKCIFSKVARVTYTNIDQLKLAIEVETLSSFKELPYDKYANFKSNFQIRTNTTIDVLEKPTPPCLNFNDGECIRFIGTLASVLEALYYLRNLFAVSLIQVNKMYREKRKSFIV</sequence>
<dbReference type="InterPro" id="IPR004087">
    <property type="entry name" value="KH_dom"/>
</dbReference>
<reference evidence="4" key="1">
    <citation type="submission" date="2024-02" db="UniProtKB">
        <authorList>
            <consortium name="WormBaseParasite"/>
        </authorList>
    </citation>
    <scope>IDENTIFICATION</scope>
</reference>
<dbReference type="Pfam" id="PF00013">
    <property type="entry name" value="KH_1"/>
    <property type="match status" value="1"/>
</dbReference>